<sequence>MKLNYSMEHGPLLDVASRDRLIGLMKDAGIRKIWIAGFFSGKMIDAEELKQAKAFAEQHGLEVGAVTIPIGHPGNALNPDDPDLAHLEIPKHWHYRIDKSGETVYYCGAIDASLIADNAQAARNLKAAGFHEVFLDDDLRAANYGPDIEGCYCEACIAEFNRLYHREATRESLRDATTDKLDADLMLDWAAFQCDKVTDVVKATDIEGVRPGIMVMHYGDERHGIDVPSIRERIPNAIFRVGELHFHDGTFGNPNGKAQEMMGIAYHLNFMAGAEAYSESTIFPPRSLKAHNLVYKAKLAITAGIENVLFMSGTWLLDESYWKALAAARPVLEALDRACSDTVRNYPVHVAYGTNGAYSEAFIPATLPVLAGLPAKPVRADQSAGDGELLLFFGAYRLSELWQAKLPNYKQVIFDRTATARNKEILEQSKTSASNWVFWDQDASAASAAEGIAQLRELANRKAWAFPWIAEGENIGLTWLADSGKTVLFNLAETETEGVVKWSGNRYPVRLKPLSFAVLDRSGAYVEYDSEVAP</sequence>
<evidence type="ECO:0000313" key="2">
    <source>
        <dbReference type="Proteomes" id="UP000665561"/>
    </source>
</evidence>
<gene>
    <name evidence="1" type="ORF">GT019_00215</name>
</gene>
<evidence type="ECO:0000313" key="1">
    <source>
        <dbReference type="EMBL" id="NBD22286.1"/>
    </source>
</evidence>
<proteinExistence type="predicted"/>
<dbReference type="RefSeq" id="WP_161740018.1">
    <property type="nucleotide sequence ID" value="NZ_JAAAMV010000001.1"/>
</dbReference>
<accession>A0ABW9XIC0</accession>
<dbReference type="EMBL" id="JAAAMV010000001">
    <property type="protein sequence ID" value="NBD22286.1"/>
    <property type="molecule type" value="Genomic_DNA"/>
</dbReference>
<protein>
    <recommendedName>
        <fullName evidence="3">Beta-galactosidase trimerisation domain-containing protein</fullName>
    </recommendedName>
</protein>
<reference evidence="1 2" key="1">
    <citation type="submission" date="2020-01" db="EMBL/GenBank/DDBJ databases">
        <title>Paenibacillus soybeanensis sp. nov. isolated from the nodules of soybean (Glycine max(L.) Merr).</title>
        <authorList>
            <person name="Wang H."/>
        </authorList>
    </citation>
    <scope>NUCLEOTIDE SEQUENCE [LARGE SCALE GENOMIC DNA]</scope>
    <source>
        <strain evidence="1 2">T1</strain>
    </source>
</reference>
<dbReference type="Proteomes" id="UP000665561">
    <property type="component" value="Unassembled WGS sequence"/>
</dbReference>
<comment type="caution">
    <text evidence="1">The sequence shown here is derived from an EMBL/GenBank/DDBJ whole genome shotgun (WGS) entry which is preliminary data.</text>
</comment>
<evidence type="ECO:0008006" key="3">
    <source>
        <dbReference type="Google" id="ProtNLM"/>
    </source>
</evidence>
<name>A0ABW9XIC0_9BACL</name>
<keyword evidence="2" id="KW-1185">Reference proteome</keyword>
<organism evidence="1 2">
    <name type="scientific">Paenibacillus glycinis</name>
    <dbReference type="NCBI Taxonomy" id="2697035"/>
    <lineage>
        <taxon>Bacteria</taxon>
        <taxon>Bacillati</taxon>
        <taxon>Bacillota</taxon>
        <taxon>Bacilli</taxon>
        <taxon>Bacillales</taxon>
        <taxon>Paenibacillaceae</taxon>
        <taxon>Paenibacillus</taxon>
    </lineage>
</organism>